<dbReference type="EMBL" id="JASJQH010000850">
    <property type="protein sequence ID" value="KAK9762735.1"/>
    <property type="molecule type" value="Genomic_DNA"/>
</dbReference>
<feature type="domain" description="C2H2-type" evidence="7">
    <location>
        <begin position="424"/>
        <end position="453"/>
    </location>
</feature>
<dbReference type="InterPro" id="IPR013087">
    <property type="entry name" value="Znf_C2H2_type"/>
</dbReference>
<keyword evidence="3" id="KW-0804">Transcription</keyword>
<keyword evidence="2" id="KW-0805">Transcription regulation</keyword>
<evidence type="ECO:0000256" key="1">
    <source>
        <dbReference type="ARBA" id="ARBA00004123"/>
    </source>
</evidence>
<dbReference type="PROSITE" id="PS00028">
    <property type="entry name" value="ZINC_FINGER_C2H2_1"/>
    <property type="match status" value="2"/>
</dbReference>
<evidence type="ECO:0000256" key="3">
    <source>
        <dbReference type="ARBA" id="ARBA00023163"/>
    </source>
</evidence>
<dbReference type="InterPro" id="IPR052127">
    <property type="entry name" value="STE12_transcription_factor"/>
</dbReference>
<comment type="similarity">
    <text evidence="5">Belongs to the STE12 transcription factor family.</text>
</comment>
<dbReference type="Proteomes" id="UP001479436">
    <property type="component" value="Unassembled WGS sequence"/>
</dbReference>
<evidence type="ECO:0000256" key="5">
    <source>
        <dbReference type="ARBA" id="ARBA00024345"/>
    </source>
</evidence>
<dbReference type="Pfam" id="PF02200">
    <property type="entry name" value="STE"/>
    <property type="match status" value="1"/>
</dbReference>
<keyword evidence="6" id="KW-0862">Zinc</keyword>
<keyword evidence="9" id="KW-1185">Reference proteome</keyword>
<gene>
    <name evidence="8" type="ORF">K7432_011252</name>
</gene>
<dbReference type="PANTHER" id="PTHR47427:SF1">
    <property type="entry name" value="PROTEIN STE12"/>
    <property type="match status" value="1"/>
</dbReference>
<evidence type="ECO:0000313" key="8">
    <source>
        <dbReference type="EMBL" id="KAK9762735.1"/>
    </source>
</evidence>
<dbReference type="Pfam" id="PF00096">
    <property type="entry name" value="zf-C2H2"/>
    <property type="match status" value="2"/>
</dbReference>
<protein>
    <recommendedName>
        <fullName evidence="7">C2H2-type domain-containing protein</fullName>
    </recommendedName>
</protein>
<evidence type="ECO:0000256" key="6">
    <source>
        <dbReference type="PROSITE-ProRule" id="PRU00042"/>
    </source>
</evidence>
<comment type="subcellular location">
    <subcellularLocation>
        <location evidence="1">Nucleus</location>
    </subcellularLocation>
</comment>
<proteinExistence type="inferred from homology"/>
<dbReference type="SMART" id="SM00355">
    <property type="entry name" value="ZnF_C2H2"/>
    <property type="match status" value="2"/>
</dbReference>
<dbReference type="InterPro" id="IPR036236">
    <property type="entry name" value="Znf_C2H2_sf"/>
</dbReference>
<sequence length="529" mass="60444">MTDHISPEQVEQMQLFLATAPTNWDPDHTIRRFMLPNGEYISCTLWNDLFYITGTDIVRCLVFRFQAIGRPVKNVKKFEEGVFSDLRNLKPGTDAKLEEPRSEFLEMLYKNNCIRTQKKQKVFFWYSVPHDRLFMDALERDLKREALGIEPTTVPTNPHGHGAITMPITPPSDYLSYNLSDSFSGSSDSSGSELVTPSVTPVVDPNPDFGGYHQDSSIMIGMNASMNGPMNTSMNTWVSNSLWSASPSEMSFEPTSSTSNSFDPYNLDFTLSLHDESQCMLGISGQSQSESQENVDSIYCPAYDNSTEDFQELRILDKLLNNPVSLLSNGMSQDNQILDTTSFNLSRDVFSRWDQVNRMRPGMNLLNTFKGPMGYKQRRNRSMIRNATWAAPTSSSYQFDQSEKPYHRTYLPARRQSTGEIKNYMCTFSMCERRFKRYEHLKRHLRTHTGERPYLCPIEECGKGFSRSDNLHQHMRVHGETEPSNYDLEALSNSETDLPETRTLIKSPSPEPTIMEGLDIKQESLVLPL</sequence>
<evidence type="ECO:0000256" key="2">
    <source>
        <dbReference type="ARBA" id="ARBA00023015"/>
    </source>
</evidence>
<dbReference type="Gene3D" id="3.30.160.60">
    <property type="entry name" value="Classic Zinc Finger"/>
    <property type="match status" value="2"/>
</dbReference>
<dbReference type="SUPFAM" id="SSF57667">
    <property type="entry name" value="beta-beta-alpha zinc fingers"/>
    <property type="match status" value="1"/>
</dbReference>
<dbReference type="PROSITE" id="PS50157">
    <property type="entry name" value="ZINC_FINGER_C2H2_2"/>
    <property type="match status" value="2"/>
</dbReference>
<keyword evidence="6" id="KW-0479">Metal-binding</keyword>
<keyword evidence="6" id="KW-0863">Zinc-finger</keyword>
<evidence type="ECO:0000259" key="7">
    <source>
        <dbReference type="PROSITE" id="PS50157"/>
    </source>
</evidence>
<dbReference type="InterPro" id="IPR003120">
    <property type="entry name" value="Ste12"/>
</dbReference>
<evidence type="ECO:0000256" key="4">
    <source>
        <dbReference type="ARBA" id="ARBA00023242"/>
    </source>
</evidence>
<organism evidence="8 9">
    <name type="scientific">Basidiobolus ranarum</name>
    <dbReference type="NCBI Taxonomy" id="34480"/>
    <lineage>
        <taxon>Eukaryota</taxon>
        <taxon>Fungi</taxon>
        <taxon>Fungi incertae sedis</taxon>
        <taxon>Zoopagomycota</taxon>
        <taxon>Entomophthoromycotina</taxon>
        <taxon>Basidiobolomycetes</taxon>
        <taxon>Basidiobolales</taxon>
        <taxon>Basidiobolaceae</taxon>
        <taxon>Basidiobolus</taxon>
    </lineage>
</organism>
<feature type="domain" description="C2H2-type" evidence="7">
    <location>
        <begin position="454"/>
        <end position="483"/>
    </location>
</feature>
<comment type="caution">
    <text evidence="8">The sequence shown here is derived from an EMBL/GenBank/DDBJ whole genome shotgun (WGS) entry which is preliminary data.</text>
</comment>
<dbReference type="PANTHER" id="PTHR47427">
    <property type="entry name" value="PROTEIN STE12"/>
    <property type="match status" value="1"/>
</dbReference>
<reference evidence="8 9" key="1">
    <citation type="submission" date="2023-04" db="EMBL/GenBank/DDBJ databases">
        <title>Genome of Basidiobolus ranarum AG-B5.</title>
        <authorList>
            <person name="Stajich J.E."/>
            <person name="Carter-House D."/>
            <person name="Gryganskyi A."/>
        </authorList>
    </citation>
    <scope>NUCLEOTIDE SEQUENCE [LARGE SCALE GENOMIC DNA]</scope>
    <source>
        <strain evidence="8 9">AG-B5</strain>
    </source>
</reference>
<name>A0ABR2WMH5_9FUNG</name>
<dbReference type="SMART" id="SM00424">
    <property type="entry name" value="STE"/>
    <property type="match status" value="1"/>
</dbReference>
<keyword evidence="4" id="KW-0539">Nucleus</keyword>
<evidence type="ECO:0000313" key="9">
    <source>
        <dbReference type="Proteomes" id="UP001479436"/>
    </source>
</evidence>
<accession>A0ABR2WMH5</accession>